<feature type="region of interest" description="Disordered" evidence="1">
    <location>
        <begin position="33"/>
        <end position="66"/>
    </location>
</feature>
<evidence type="ECO:0000256" key="1">
    <source>
        <dbReference type="SAM" id="MobiDB-lite"/>
    </source>
</evidence>
<evidence type="ECO:0000313" key="4">
    <source>
        <dbReference type="Proteomes" id="UP000279307"/>
    </source>
</evidence>
<comment type="caution">
    <text evidence="3">The sequence shown here is derived from an EMBL/GenBank/DDBJ whole genome shotgun (WGS) entry which is preliminary data.</text>
</comment>
<reference evidence="3 4" key="1">
    <citation type="journal article" date="2018" name="Genome Res.">
        <title>The genomic architecture and molecular evolution of ant odorant receptors.</title>
        <authorList>
            <person name="McKenzie S.K."/>
            <person name="Kronauer D.J.C."/>
        </authorList>
    </citation>
    <scope>NUCLEOTIDE SEQUENCE [LARGE SCALE GENOMIC DNA]</scope>
    <source>
        <strain evidence="3">Clonal line C1</strain>
    </source>
</reference>
<gene>
    <name evidence="3" type="ORF">DMN91_007884</name>
</gene>
<protein>
    <submittedName>
        <fullName evidence="3">Uncharacterized protein</fullName>
    </submittedName>
</protein>
<name>A0A3L8DFU6_OOCBI</name>
<accession>A0A3L8DFU6</accession>
<evidence type="ECO:0000313" key="3">
    <source>
        <dbReference type="EMBL" id="RLU19327.1"/>
    </source>
</evidence>
<dbReference type="AlphaFoldDB" id="A0A3L8DFU6"/>
<organism evidence="3 4">
    <name type="scientific">Ooceraea biroi</name>
    <name type="common">Clonal raider ant</name>
    <name type="synonym">Cerapachys biroi</name>
    <dbReference type="NCBI Taxonomy" id="2015173"/>
    <lineage>
        <taxon>Eukaryota</taxon>
        <taxon>Metazoa</taxon>
        <taxon>Ecdysozoa</taxon>
        <taxon>Arthropoda</taxon>
        <taxon>Hexapoda</taxon>
        <taxon>Insecta</taxon>
        <taxon>Pterygota</taxon>
        <taxon>Neoptera</taxon>
        <taxon>Endopterygota</taxon>
        <taxon>Hymenoptera</taxon>
        <taxon>Apocrita</taxon>
        <taxon>Aculeata</taxon>
        <taxon>Formicoidea</taxon>
        <taxon>Formicidae</taxon>
        <taxon>Dorylinae</taxon>
        <taxon>Ooceraea</taxon>
    </lineage>
</organism>
<keyword evidence="2" id="KW-0732">Signal</keyword>
<dbReference type="EMBL" id="QOIP01000008">
    <property type="protein sequence ID" value="RLU19327.1"/>
    <property type="molecule type" value="Genomic_DNA"/>
</dbReference>
<feature type="signal peptide" evidence="2">
    <location>
        <begin position="1"/>
        <end position="34"/>
    </location>
</feature>
<sequence>MCTEATNGRKMTMTITWACVLAVLCSMTVKGCSGHEHEHNRRDDTRRETAKSKSTRRRDESREITKGLDSQYRDAVYLEAGRAENVGSSVSLRMFSSENLTVSFIEMQR</sequence>
<evidence type="ECO:0000256" key="2">
    <source>
        <dbReference type="SAM" id="SignalP"/>
    </source>
</evidence>
<feature type="chain" id="PRO_5018085287" evidence="2">
    <location>
        <begin position="35"/>
        <end position="109"/>
    </location>
</feature>
<proteinExistence type="predicted"/>
<dbReference type="Proteomes" id="UP000279307">
    <property type="component" value="Chromosome 8"/>
</dbReference>